<proteinExistence type="predicted"/>
<sequence>MLCATNCTAAAGRQNCRSCTAMKGKEIPKPSSKVFVSCQLKPDKHFRLAEKMCFAQDCTTNCKQLEIQINTGSSAQQCSAIVLMKRDLHFC</sequence>
<dbReference type="Proteomes" id="UP001482620">
    <property type="component" value="Unassembled WGS sequence"/>
</dbReference>
<organism evidence="1 2">
    <name type="scientific">Ilyodon furcidens</name>
    <name type="common">goldbreast splitfin</name>
    <dbReference type="NCBI Taxonomy" id="33524"/>
    <lineage>
        <taxon>Eukaryota</taxon>
        <taxon>Metazoa</taxon>
        <taxon>Chordata</taxon>
        <taxon>Craniata</taxon>
        <taxon>Vertebrata</taxon>
        <taxon>Euteleostomi</taxon>
        <taxon>Actinopterygii</taxon>
        <taxon>Neopterygii</taxon>
        <taxon>Teleostei</taxon>
        <taxon>Neoteleostei</taxon>
        <taxon>Acanthomorphata</taxon>
        <taxon>Ovalentaria</taxon>
        <taxon>Atherinomorphae</taxon>
        <taxon>Cyprinodontiformes</taxon>
        <taxon>Goodeidae</taxon>
        <taxon>Ilyodon</taxon>
    </lineage>
</organism>
<gene>
    <name evidence="1" type="ORF">ILYODFUR_028192</name>
</gene>
<keyword evidence="2" id="KW-1185">Reference proteome</keyword>
<comment type="caution">
    <text evidence="1">The sequence shown here is derived from an EMBL/GenBank/DDBJ whole genome shotgun (WGS) entry which is preliminary data.</text>
</comment>
<evidence type="ECO:0000313" key="2">
    <source>
        <dbReference type="Proteomes" id="UP001482620"/>
    </source>
</evidence>
<reference evidence="1 2" key="1">
    <citation type="submission" date="2021-06" db="EMBL/GenBank/DDBJ databases">
        <authorList>
            <person name="Palmer J.M."/>
        </authorList>
    </citation>
    <scope>NUCLEOTIDE SEQUENCE [LARGE SCALE GENOMIC DNA]</scope>
    <source>
        <strain evidence="2">if_2019</strain>
        <tissue evidence="1">Muscle</tissue>
    </source>
</reference>
<dbReference type="EMBL" id="JAHRIQ010038569">
    <property type="protein sequence ID" value="MEQ2234071.1"/>
    <property type="molecule type" value="Genomic_DNA"/>
</dbReference>
<protein>
    <submittedName>
        <fullName evidence="1">Uncharacterized protein</fullName>
    </submittedName>
</protein>
<name>A0ABV0TNJ2_9TELE</name>
<accession>A0ABV0TNJ2</accession>
<evidence type="ECO:0000313" key="1">
    <source>
        <dbReference type="EMBL" id="MEQ2234071.1"/>
    </source>
</evidence>